<evidence type="ECO:0000259" key="5">
    <source>
        <dbReference type="PROSITE" id="PS50075"/>
    </source>
</evidence>
<dbReference type="CDD" id="cd19531">
    <property type="entry name" value="LCL_NRPS-like"/>
    <property type="match status" value="1"/>
</dbReference>
<sequence length="1497" mass="170880">MNLNISEDTSANKINHRNVALSSLQERICLLDKKGFEFYTQIVFKTEGRLDREDLLTSLKELVKSHDSLRSTYVENDQNHFPVQLIQEEIVPEFEFINLPDKNDEECIQFATDKISANNLDADVYLNRSIKLILIKQSEDHHLVMIRLPSIMADGYSLLKITENLSLGTNKLKVSDELIQYEQYSLWQNKLLNSQNEEAEYFWKNYDFSSYKSLKLPFEKNVDLPAFYSPECVDIALNKEKANAVVRLALQADVSPADILQGVLTCLISKHTASNHITVGKVLVDREYEELQETIGLISKTIPILSEVNENDSFIKYVKELKNVIQDVSGWEQYFLLNNERDQERNEPVILPLGFEYFDSPHLSDFNQALNVSLIDFKSFTDQFKLKLSCLSDKNGLQLEFCYDANYFDNKSVKVLCDQYKQMINTIIADPGIAIKDILSHSADEELSLLESFNSLISGDSPAPGIVELFELQAALTPDHAAITAENETYTYRELNELSNQLARHLQMQYEVKTGDVIGIMVERSNRMIVGLLGILKSGACFLPLDPGTPKDRKNFILSNARARLLLTDLDFMFELTEYYQGGVFALDLLLPDLTESKDNLSVKPDSTDSAYVIYTSGSTGRPKGVLVNHSSLTNYTAWFKDTFNISNADRTLLFSSISFDLCYTSLWSSLVSGSTLFLLKETNHIDPQELTKSLAEHKITYIKLTPSHFNILINTDFEELVMKYSLRLVVIGGEQIRVSDIEKFHQYRNDVEFVNHYGPTETTIGCIYKSLKNSDLSAYKSRIRIGRPINNTRVYILNERKERVALGITGEICVSGRGLSGGYINNDELTQSRFVANPYEPGQLLYHTGDLGRWTADGEIEFLGRNDDQVKIRGYRIELSEIESVLKQFAKVSKSAVIIREDKSGDSELVGYVESKEDIKINELQEYLMEKLPGYMVPAHLIVLNEFALTANGKIDRKALPGVEELQAGNNQNYEAPGNSLEEKLVEIWQEVLCRERIGIRDNFFQIGGHSLKAVQIIARIHKELQSKVELKDIFDTPTIAELSRIIKGGEKNVYETIKPLEKQPYYELSHAQKQLWFVDKFQDKQAAYNRTLTYLFDDLNIIAFEKAFETLIIRHEILRTSFLTVAGEPKQKVLEYEDLRFNVEQEDIRAAGNIEENANRIINRHASHIFDLTNGPLLKAILIQKDEHTHLFSLVLHHILCDGWSIEVLKKEIIALYHAYDQGQANPLVPLKVQYKDYAFWHNSLNLEKEENYWLNKLTGKLEMVNLPYDKTRSEHKQFKGEGITFELEKGIADTLKELSTTNNTTLSNTVLAVFLLFLNKITGQKDILLGIGHANRNDVDLESLIGLFVNTVVIRTRFDDDMSFRDLLHQVGQNCLEAYKHRNYSFDLLIEKLKITRDSSYLPLINVVYIYRNYEDLTSNLDSHINDQDDAISSSSASEIINHVSSKTDLMLYVSELPESLIIGIEYDSDLFFQGTAEKMVSILKSLFALSDSF</sequence>
<dbReference type="CDD" id="cd05930">
    <property type="entry name" value="A_NRPS"/>
    <property type="match status" value="1"/>
</dbReference>
<proteinExistence type="inferred from homology"/>
<dbReference type="NCBIfam" id="TIGR01733">
    <property type="entry name" value="AA-adenyl-dom"/>
    <property type="match status" value="1"/>
</dbReference>
<dbReference type="InterPro" id="IPR006162">
    <property type="entry name" value="Ppantetheine_attach_site"/>
</dbReference>
<accession>A0A0D0GC84</accession>
<dbReference type="Gene3D" id="3.30.300.30">
    <property type="match status" value="1"/>
</dbReference>
<dbReference type="GO" id="GO:0003824">
    <property type="term" value="F:catalytic activity"/>
    <property type="evidence" value="ECO:0007669"/>
    <property type="project" value="InterPro"/>
</dbReference>
<dbReference type="SUPFAM" id="SSF52777">
    <property type="entry name" value="CoA-dependent acyltransferases"/>
    <property type="match status" value="4"/>
</dbReference>
<dbReference type="EMBL" id="JXRA01000127">
    <property type="protein sequence ID" value="KIO74912.1"/>
    <property type="molecule type" value="Genomic_DNA"/>
</dbReference>
<dbReference type="InterPro" id="IPR010071">
    <property type="entry name" value="AA_adenyl_dom"/>
</dbReference>
<keyword evidence="3" id="KW-0596">Phosphopantetheine</keyword>
<dbReference type="RefSeq" id="WP_041886440.1">
    <property type="nucleotide sequence ID" value="NZ_CP157278.1"/>
</dbReference>
<dbReference type="FunFam" id="3.40.50.12780:FF:000012">
    <property type="entry name" value="Non-ribosomal peptide synthetase"/>
    <property type="match status" value="1"/>
</dbReference>
<comment type="cofactor">
    <cofactor evidence="1">
        <name>pantetheine 4'-phosphate</name>
        <dbReference type="ChEBI" id="CHEBI:47942"/>
    </cofactor>
</comment>
<organism evidence="6 7">
    <name type="scientific">Pedobacter lusitanus</name>
    <dbReference type="NCBI Taxonomy" id="1503925"/>
    <lineage>
        <taxon>Bacteria</taxon>
        <taxon>Pseudomonadati</taxon>
        <taxon>Bacteroidota</taxon>
        <taxon>Sphingobacteriia</taxon>
        <taxon>Sphingobacteriales</taxon>
        <taxon>Sphingobacteriaceae</taxon>
        <taxon>Pedobacter</taxon>
    </lineage>
</organism>
<dbReference type="SUPFAM" id="SSF47336">
    <property type="entry name" value="ACP-like"/>
    <property type="match status" value="1"/>
</dbReference>
<dbReference type="GO" id="GO:0044550">
    <property type="term" value="P:secondary metabolite biosynthetic process"/>
    <property type="evidence" value="ECO:0007669"/>
    <property type="project" value="UniProtKB-ARBA"/>
</dbReference>
<keyword evidence="4" id="KW-0597">Phosphoprotein</keyword>
<dbReference type="GO" id="GO:0005829">
    <property type="term" value="C:cytosol"/>
    <property type="evidence" value="ECO:0007669"/>
    <property type="project" value="TreeGrafter"/>
</dbReference>
<dbReference type="Gene3D" id="1.10.1200.10">
    <property type="entry name" value="ACP-like"/>
    <property type="match status" value="1"/>
</dbReference>
<dbReference type="FunFam" id="3.30.300.30:FF:000010">
    <property type="entry name" value="Enterobactin synthetase component F"/>
    <property type="match status" value="1"/>
</dbReference>
<dbReference type="Pfam" id="PF00550">
    <property type="entry name" value="PP-binding"/>
    <property type="match status" value="1"/>
</dbReference>
<dbReference type="Proteomes" id="UP000032049">
    <property type="component" value="Unassembled WGS sequence"/>
</dbReference>
<dbReference type="Pfam" id="PF00501">
    <property type="entry name" value="AMP-binding"/>
    <property type="match status" value="1"/>
</dbReference>
<dbReference type="Pfam" id="PF00668">
    <property type="entry name" value="Condensation"/>
    <property type="match status" value="2"/>
</dbReference>
<dbReference type="InterPro" id="IPR000873">
    <property type="entry name" value="AMP-dep_synth/lig_dom"/>
</dbReference>
<feature type="domain" description="Carrier" evidence="5">
    <location>
        <begin position="977"/>
        <end position="1052"/>
    </location>
</feature>
<dbReference type="FunFam" id="3.40.50.980:FF:000001">
    <property type="entry name" value="Non-ribosomal peptide synthetase"/>
    <property type="match status" value="1"/>
</dbReference>
<dbReference type="InterPro" id="IPR009081">
    <property type="entry name" value="PP-bd_ACP"/>
</dbReference>
<evidence type="ECO:0000256" key="2">
    <source>
        <dbReference type="ARBA" id="ARBA00006432"/>
    </source>
</evidence>
<dbReference type="FunFam" id="1.10.1200.10:FF:000005">
    <property type="entry name" value="Nonribosomal peptide synthetase 1"/>
    <property type="match status" value="1"/>
</dbReference>
<reference evidence="6 7" key="1">
    <citation type="submission" date="2015-01" db="EMBL/GenBank/DDBJ databases">
        <title>Draft genome sequence of Pedobacter sp. NL19 isolated from sludge of an effluent treatment pond in an abandoned uranium mine.</title>
        <authorList>
            <person name="Santos T."/>
            <person name="Caetano T."/>
            <person name="Covas C."/>
            <person name="Cruz A."/>
            <person name="Mendo S."/>
        </authorList>
    </citation>
    <scope>NUCLEOTIDE SEQUENCE [LARGE SCALE GENOMIC DNA]</scope>
    <source>
        <strain evidence="6 7">NL19</strain>
    </source>
</reference>
<comment type="caution">
    <text evidence="6">The sequence shown here is derived from an EMBL/GenBank/DDBJ whole genome shotgun (WGS) entry which is preliminary data.</text>
</comment>
<dbReference type="InterPro" id="IPR020845">
    <property type="entry name" value="AMP-binding_CS"/>
</dbReference>
<dbReference type="PROSITE" id="PS50075">
    <property type="entry name" value="CARRIER"/>
    <property type="match status" value="1"/>
</dbReference>
<comment type="similarity">
    <text evidence="2">Belongs to the ATP-dependent AMP-binding enzyme family.</text>
</comment>
<dbReference type="InterPro" id="IPR001242">
    <property type="entry name" value="Condensation_dom"/>
</dbReference>
<dbReference type="PROSITE" id="PS00455">
    <property type="entry name" value="AMP_BINDING"/>
    <property type="match status" value="1"/>
</dbReference>
<dbReference type="InterPro" id="IPR025110">
    <property type="entry name" value="AMP-bd_C"/>
</dbReference>
<dbReference type="InterPro" id="IPR023213">
    <property type="entry name" value="CAT-like_dom_sf"/>
</dbReference>
<evidence type="ECO:0000313" key="7">
    <source>
        <dbReference type="Proteomes" id="UP000032049"/>
    </source>
</evidence>
<evidence type="ECO:0000256" key="1">
    <source>
        <dbReference type="ARBA" id="ARBA00001957"/>
    </source>
</evidence>
<dbReference type="PANTHER" id="PTHR45527">
    <property type="entry name" value="NONRIBOSOMAL PEPTIDE SYNTHETASE"/>
    <property type="match status" value="1"/>
</dbReference>
<gene>
    <name evidence="6" type="ORF">TH53_23825</name>
</gene>
<evidence type="ECO:0000256" key="4">
    <source>
        <dbReference type="ARBA" id="ARBA00022553"/>
    </source>
</evidence>
<dbReference type="Gene3D" id="3.30.559.10">
    <property type="entry name" value="Chloramphenicol acetyltransferase-like domain"/>
    <property type="match status" value="2"/>
</dbReference>
<evidence type="ECO:0000313" key="6">
    <source>
        <dbReference type="EMBL" id="KIO74912.1"/>
    </source>
</evidence>
<dbReference type="InterPro" id="IPR036736">
    <property type="entry name" value="ACP-like_sf"/>
</dbReference>
<protein>
    <recommendedName>
        <fullName evidence="5">Carrier domain-containing protein</fullName>
    </recommendedName>
</protein>
<evidence type="ECO:0000256" key="3">
    <source>
        <dbReference type="ARBA" id="ARBA00022450"/>
    </source>
</evidence>
<dbReference type="PANTHER" id="PTHR45527:SF1">
    <property type="entry name" value="FATTY ACID SYNTHASE"/>
    <property type="match status" value="1"/>
</dbReference>
<dbReference type="Pfam" id="PF13193">
    <property type="entry name" value="AMP-binding_C"/>
    <property type="match status" value="1"/>
</dbReference>
<dbReference type="Gene3D" id="3.30.559.30">
    <property type="entry name" value="Nonribosomal peptide synthetase, condensation domain"/>
    <property type="match status" value="2"/>
</dbReference>
<dbReference type="InterPro" id="IPR045851">
    <property type="entry name" value="AMP-bd_C_sf"/>
</dbReference>
<dbReference type="OrthoDB" id="9778383at2"/>
<name>A0A0D0GC84_9SPHI</name>
<dbReference type="GO" id="GO:0043041">
    <property type="term" value="P:amino acid activation for nonribosomal peptide biosynthetic process"/>
    <property type="evidence" value="ECO:0007669"/>
    <property type="project" value="TreeGrafter"/>
</dbReference>
<dbReference type="Gene3D" id="3.40.50.980">
    <property type="match status" value="2"/>
</dbReference>
<dbReference type="SUPFAM" id="SSF56801">
    <property type="entry name" value="Acetyl-CoA synthetase-like"/>
    <property type="match status" value="1"/>
</dbReference>
<dbReference type="GO" id="GO:0031177">
    <property type="term" value="F:phosphopantetheine binding"/>
    <property type="evidence" value="ECO:0007669"/>
    <property type="project" value="TreeGrafter"/>
</dbReference>
<keyword evidence="7" id="KW-1185">Reference proteome</keyword>
<dbReference type="STRING" id="1503925.TH53_23825"/>
<dbReference type="Gene3D" id="2.30.38.10">
    <property type="entry name" value="Luciferase, Domain 3"/>
    <property type="match status" value="1"/>
</dbReference>
<dbReference type="PROSITE" id="PS00012">
    <property type="entry name" value="PHOSPHOPANTETHEINE"/>
    <property type="match status" value="1"/>
</dbReference>